<organism evidence="1 2">
    <name type="scientific">Trichonephila inaurata madagascariensis</name>
    <dbReference type="NCBI Taxonomy" id="2747483"/>
    <lineage>
        <taxon>Eukaryota</taxon>
        <taxon>Metazoa</taxon>
        <taxon>Ecdysozoa</taxon>
        <taxon>Arthropoda</taxon>
        <taxon>Chelicerata</taxon>
        <taxon>Arachnida</taxon>
        <taxon>Araneae</taxon>
        <taxon>Araneomorphae</taxon>
        <taxon>Entelegynae</taxon>
        <taxon>Araneoidea</taxon>
        <taxon>Nephilidae</taxon>
        <taxon>Trichonephila</taxon>
        <taxon>Trichonephila inaurata</taxon>
    </lineage>
</organism>
<proteinExistence type="predicted"/>
<dbReference type="EMBL" id="BMAV01026842">
    <property type="protein sequence ID" value="GFS53883.1"/>
    <property type="molecule type" value="Genomic_DNA"/>
</dbReference>
<dbReference type="Proteomes" id="UP000886998">
    <property type="component" value="Unassembled WGS sequence"/>
</dbReference>
<keyword evidence="2" id="KW-1185">Reference proteome</keyword>
<name>A0A8X6KJN2_9ARAC</name>
<reference evidence="1" key="1">
    <citation type="submission" date="2020-08" db="EMBL/GenBank/DDBJ databases">
        <title>Multicomponent nature underlies the extraordinary mechanical properties of spider dragline silk.</title>
        <authorList>
            <person name="Kono N."/>
            <person name="Nakamura H."/>
            <person name="Mori M."/>
            <person name="Yoshida Y."/>
            <person name="Ohtoshi R."/>
            <person name="Malay A.D."/>
            <person name="Moran D.A.P."/>
            <person name="Tomita M."/>
            <person name="Numata K."/>
            <person name="Arakawa K."/>
        </authorList>
    </citation>
    <scope>NUCLEOTIDE SEQUENCE</scope>
</reference>
<protein>
    <submittedName>
        <fullName evidence="1">Uncharacterized protein</fullName>
    </submittedName>
</protein>
<comment type="caution">
    <text evidence="1">The sequence shown here is derived from an EMBL/GenBank/DDBJ whole genome shotgun (WGS) entry which is preliminary data.</text>
</comment>
<dbReference type="AlphaFoldDB" id="A0A8X6KJN2"/>
<evidence type="ECO:0000313" key="1">
    <source>
        <dbReference type="EMBL" id="GFS53883.1"/>
    </source>
</evidence>
<sequence>MLQNNKKCYPNHEALRATSICADARPKDILNYTCSSLCQYLDEGYNTEANFKTISKWNSVTVPSRISTNRSLKTQLTRLRMFFKALLFCFLKRVVLWKNPQGPTPLHIIE</sequence>
<evidence type="ECO:0000313" key="2">
    <source>
        <dbReference type="Proteomes" id="UP000886998"/>
    </source>
</evidence>
<accession>A0A8X6KJN2</accession>
<dbReference type="OrthoDB" id="8193306at2759"/>
<gene>
    <name evidence="1" type="ORF">TNIN_370881</name>
</gene>